<protein>
    <recommendedName>
        <fullName evidence="4">Transmembrane protein</fullName>
    </recommendedName>
</protein>
<name>A0A0H2MB09_VARPD</name>
<organism evidence="2 3">
    <name type="scientific">Variovorax paradoxus</name>
    <dbReference type="NCBI Taxonomy" id="34073"/>
    <lineage>
        <taxon>Bacteria</taxon>
        <taxon>Pseudomonadati</taxon>
        <taxon>Pseudomonadota</taxon>
        <taxon>Betaproteobacteria</taxon>
        <taxon>Burkholderiales</taxon>
        <taxon>Comamonadaceae</taxon>
        <taxon>Variovorax</taxon>
    </lineage>
</organism>
<keyword evidence="1" id="KW-0812">Transmembrane</keyword>
<evidence type="ECO:0000313" key="3">
    <source>
        <dbReference type="Proteomes" id="UP000035170"/>
    </source>
</evidence>
<feature type="transmembrane region" description="Helical" evidence="1">
    <location>
        <begin position="66"/>
        <end position="86"/>
    </location>
</feature>
<keyword evidence="1" id="KW-0472">Membrane</keyword>
<proteinExistence type="predicted"/>
<accession>A0A0H2MB09</accession>
<reference evidence="2 3" key="1">
    <citation type="submission" date="2015-03" db="EMBL/GenBank/DDBJ databases">
        <title>Genome sequence of Variovorax paradoxus TBEA6.</title>
        <authorList>
            <person name="Poehlein A."/>
            <person name="Schuldes J."/>
            <person name="Wuebbeler J.H."/>
            <person name="Hiessl S."/>
            <person name="Steinbuechel A."/>
            <person name="Daniel R."/>
        </authorList>
    </citation>
    <scope>NUCLEOTIDE SEQUENCE [LARGE SCALE GENOMIC DNA]</scope>
    <source>
        <strain evidence="2 3">TBEA6</strain>
    </source>
</reference>
<evidence type="ECO:0000313" key="2">
    <source>
        <dbReference type="EMBL" id="KLN54205.1"/>
    </source>
</evidence>
<dbReference type="EMBL" id="JZWI01000025">
    <property type="protein sequence ID" value="KLN54205.1"/>
    <property type="molecule type" value="Genomic_DNA"/>
</dbReference>
<comment type="caution">
    <text evidence="2">The sequence shown here is derived from an EMBL/GenBank/DDBJ whole genome shotgun (WGS) entry which is preliminary data.</text>
</comment>
<sequence length="94" mass="9533">MRANDKSLSGPVADELTPLEISQAVLQGEENPNTARPLTPLEQAATGVGTGIGQRSSLGRLLCSPAVAWGAAAVTGLGLLAALAYAKRGPTLRP</sequence>
<evidence type="ECO:0008006" key="4">
    <source>
        <dbReference type="Google" id="ProtNLM"/>
    </source>
</evidence>
<evidence type="ECO:0000256" key="1">
    <source>
        <dbReference type="SAM" id="Phobius"/>
    </source>
</evidence>
<gene>
    <name evidence="2" type="ORF">VPARA_45540</name>
</gene>
<keyword evidence="3" id="KW-1185">Reference proteome</keyword>
<dbReference type="AlphaFoldDB" id="A0A0H2MB09"/>
<dbReference type="Proteomes" id="UP000035170">
    <property type="component" value="Unassembled WGS sequence"/>
</dbReference>
<dbReference type="PATRIC" id="fig|34073.19.peg.4656"/>
<dbReference type="RefSeq" id="WP_047786108.1">
    <property type="nucleotide sequence ID" value="NZ_JZWI01000025.1"/>
</dbReference>
<keyword evidence="1" id="KW-1133">Transmembrane helix</keyword>